<proteinExistence type="inferred from homology"/>
<evidence type="ECO:0000256" key="2">
    <source>
        <dbReference type="SAM" id="MobiDB-lite"/>
    </source>
</evidence>
<gene>
    <name evidence="4" type="primary">CCDC25</name>
    <name evidence="4" type="ORF">EC973_007276</name>
</gene>
<accession>A0A8H7BEG1</accession>
<evidence type="ECO:0000259" key="3">
    <source>
        <dbReference type="Pfam" id="PF05670"/>
    </source>
</evidence>
<feature type="domain" description="NFACT RNA-binding" evidence="3">
    <location>
        <begin position="13"/>
        <end position="101"/>
    </location>
</feature>
<dbReference type="Pfam" id="PF05670">
    <property type="entry name" value="NFACT-R_1"/>
    <property type="match status" value="1"/>
</dbReference>
<evidence type="ECO:0000256" key="1">
    <source>
        <dbReference type="ARBA" id="ARBA00008998"/>
    </source>
</evidence>
<comment type="caution">
    <text evidence="4">The sequence shown here is derived from an EMBL/GenBank/DDBJ whole genome shotgun (WGS) entry which is preliminary data.</text>
</comment>
<protein>
    <submittedName>
        <fullName evidence="4">Coiled-coil domain-containing protein 25</fullName>
    </submittedName>
</protein>
<reference evidence="4" key="1">
    <citation type="submission" date="2020-01" db="EMBL/GenBank/DDBJ databases">
        <title>Genome Sequencing of Three Apophysomyces-Like Fungal Strains Confirms a Novel Fungal Genus in the Mucoromycota with divergent Burkholderia-like Endosymbiotic Bacteria.</title>
        <authorList>
            <person name="Stajich J.E."/>
            <person name="Macias A.M."/>
            <person name="Carter-House D."/>
            <person name="Lovett B."/>
            <person name="Kasson L.R."/>
            <person name="Berry K."/>
            <person name="Grigoriev I."/>
            <person name="Chang Y."/>
            <person name="Spatafora J."/>
            <person name="Kasson M.T."/>
        </authorList>
    </citation>
    <scope>NUCLEOTIDE SEQUENCE</scope>
    <source>
        <strain evidence="4">NRRL A-21654</strain>
    </source>
</reference>
<evidence type="ECO:0000313" key="4">
    <source>
        <dbReference type="EMBL" id="KAF7720590.1"/>
    </source>
</evidence>
<name>A0A8H7BEG1_9FUNG</name>
<keyword evidence="5" id="KW-1185">Reference proteome</keyword>
<dbReference type="EMBL" id="JABAYA010000513">
    <property type="protein sequence ID" value="KAF7720590.1"/>
    <property type="molecule type" value="Genomic_DNA"/>
</dbReference>
<sequence>MVCNSAMRKENADTNEETDLYSMLVSISQFHVDKLSSAHVYVRLQPGQTWDDIPPAVIEDCAQLVKANSIEGNKKNGITVIYTPWDNLKKTPGMETGQVTFFNHKKVRRVHVEKRINEIVNRLNKTKEERYPDLQHEKIQREKKDRKAAREGEFAANERARQLAEEKRKAEKDIQDMFDERNMRSNWRDHEVEDVNAAEEDFM</sequence>
<feature type="region of interest" description="Disordered" evidence="2">
    <location>
        <begin position="138"/>
        <end position="174"/>
    </location>
</feature>
<dbReference type="OrthoDB" id="200398at2759"/>
<dbReference type="InterPro" id="IPR039730">
    <property type="entry name" value="Jlp2/Ccd25"/>
</dbReference>
<dbReference type="InterPro" id="IPR008532">
    <property type="entry name" value="NFACT_RNA-bd"/>
</dbReference>
<dbReference type="PANTHER" id="PTHR13049:SF2">
    <property type="entry name" value="COILED-COIL DOMAIN-CONTAINING PROTEIN 25"/>
    <property type="match status" value="1"/>
</dbReference>
<organism evidence="4 5">
    <name type="scientific">Apophysomyces ossiformis</name>
    <dbReference type="NCBI Taxonomy" id="679940"/>
    <lineage>
        <taxon>Eukaryota</taxon>
        <taxon>Fungi</taxon>
        <taxon>Fungi incertae sedis</taxon>
        <taxon>Mucoromycota</taxon>
        <taxon>Mucoromycotina</taxon>
        <taxon>Mucoromycetes</taxon>
        <taxon>Mucorales</taxon>
        <taxon>Mucorineae</taxon>
        <taxon>Mucoraceae</taxon>
        <taxon>Apophysomyces</taxon>
    </lineage>
</organism>
<dbReference type="PANTHER" id="PTHR13049">
    <property type="entry name" value="DUF814-RELATED"/>
    <property type="match status" value="1"/>
</dbReference>
<evidence type="ECO:0000313" key="5">
    <source>
        <dbReference type="Proteomes" id="UP000605846"/>
    </source>
</evidence>
<comment type="similarity">
    <text evidence="1">Belongs to the CCDC25 family.</text>
</comment>
<dbReference type="Proteomes" id="UP000605846">
    <property type="component" value="Unassembled WGS sequence"/>
</dbReference>
<dbReference type="AlphaFoldDB" id="A0A8H7BEG1"/>